<gene>
    <name evidence="1" type="ORF">NPIL_179321</name>
</gene>
<proteinExistence type="predicted"/>
<keyword evidence="2" id="KW-1185">Reference proteome</keyword>
<dbReference type="AlphaFoldDB" id="A0A8X6TET9"/>
<reference evidence="1" key="1">
    <citation type="submission" date="2020-08" db="EMBL/GenBank/DDBJ databases">
        <title>Multicomponent nature underlies the extraordinary mechanical properties of spider dragline silk.</title>
        <authorList>
            <person name="Kono N."/>
            <person name="Nakamura H."/>
            <person name="Mori M."/>
            <person name="Yoshida Y."/>
            <person name="Ohtoshi R."/>
            <person name="Malay A.D."/>
            <person name="Moran D.A.P."/>
            <person name="Tomita M."/>
            <person name="Numata K."/>
            <person name="Arakawa K."/>
        </authorList>
    </citation>
    <scope>NUCLEOTIDE SEQUENCE</scope>
</reference>
<organism evidence="1 2">
    <name type="scientific">Nephila pilipes</name>
    <name type="common">Giant wood spider</name>
    <name type="synonym">Nephila maculata</name>
    <dbReference type="NCBI Taxonomy" id="299642"/>
    <lineage>
        <taxon>Eukaryota</taxon>
        <taxon>Metazoa</taxon>
        <taxon>Ecdysozoa</taxon>
        <taxon>Arthropoda</taxon>
        <taxon>Chelicerata</taxon>
        <taxon>Arachnida</taxon>
        <taxon>Araneae</taxon>
        <taxon>Araneomorphae</taxon>
        <taxon>Entelegynae</taxon>
        <taxon>Araneoidea</taxon>
        <taxon>Nephilidae</taxon>
        <taxon>Nephila</taxon>
    </lineage>
</organism>
<evidence type="ECO:0000313" key="2">
    <source>
        <dbReference type="Proteomes" id="UP000887013"/>
    </source>
</evidence>
<dbReference type="EMBL" id="BMAW01056700">
    <property type="protein sequence ID" value="GFT07298.1"/>
    <property type="molecule type" value="Genomic_DNA"/>
</dbReference>
<sequence length="85" mass="9129">MRVKSFEGPATEENATAGVRMETDIFSVDSATEKGHQTVVSEARLSGSRREPSSLSRVRKLCPGGGAIYMHSEMKGSRGIGCIKN</sequence>
<protein>
    <submittedName>
        <fullName evidence="1">Uncharacterized protein</fullName>
    </submittedName>
</protein>
<accession>A0A8X6TET9</accession>
<comment type="caution">
    <text evidence="1">The sequence shown here is derived from an EMBL/GenBank/DDBJ whole genome shotgun (WGS) entry which is preliminary data.</text>
</comment>
<evidence type="ECO:0000313" key="1">
    <source>
        <dbReference type="EMBL" id="GFT07298.1"/>
    </source>
</evidence>
<name>A0A8X6TET9_NEPPI</name>
<dbReference type="Proteomes" id="UP000887013">
    <property type="component" value="Unassembled WGS sequence"/>
</dbReference>